<dbReference type="FunFam" id="3.30.230.10:FF:000001">
    <property type="entry name" value="30S ribosomal protein S9"/>
    <property type="match status" value="1"/>
</dbReference>
<evidence type="ECO:0000256" key="5">
    <source>
        <dbReference type="HAMAP-Rule" id="MF_00532"/>
    </source>
</evidence>
<dbReference type="InterPro" id="IPR014721">
    <property type="entry name" value="Ribsml_uS5_D2-typ_fold_subgr"/>
</dbReference>
<gene>
    <name evidence="5" type="primary">rpsI</name>
    <name evidence="8" type="ORF">COV55_03990</name>
</gene>
<proteinExistence type="inferred from homology"/>
<comment type="caution">
    <text evidence="8">The sequence shown here is derived from an EMBL/GenBank/DDBJ whole genome shotgun (WGS) entry which is preliminary data.</text>
</comment>
<dbReference type="InterPro" id="IPR020574">
    <property type="entry name" value="Ribosomal_uS9_CS"/>
</dbReference>
<evidence type="ECO:0000256" key="1">
    <source>
        <dbReference type="ARBA" id="ARBA00005251"/>
    </source>
</evidence>
<keyword evidence="3 5" id="KW-0687">Ribonucleoprotein</keyword>
<evidence type="ECO:0000313" key="9">
    <source>
        <dbReference type="Proteomes" id="UP000230564"/>
    </source>
</evidence>
<organism evidence="8 9">
    <name type="scientific">Candidatus Komeilibacteria bacterium CG11_big_fil_rev_8_21_14_0_20_36_20</name>
    <dbReference type="NCBI Taxonomy" id="1974477"/>
    <lineage>
        <taxon>Bacteria</taxon>
        <taxon>Candidatus Komeiliibacteriota</taxon>
    </lineage>
</organism>
<dbReference type="InterPro" id="IPR020568">
    <property type="entry name" value="Ribosomal_Su5_D2-typ_SF"/>
</dbReference>
<dbReference type="GO" id="GO:0022627">
    <property type="term" value="C:cytosolic small ribosomal subunit"/>
    <property type="evidence" value="ECO:0007669"/>
    <property type="project" value="TreeGrafter"/>
</dbReference>
<dbReference type="HAMAP" id="MF_00532_B">
    <property type="entry name" value="Ribosomal_uS9_B"/>
    <property type="match status" value="1"/>
</dbReference>
<dbReference type="GO" id="GO:0003735">
    <property type="term" value="F:structural constituent of ribosome"/>
    <property type="evidence" value="ECO:0007669"/>
    <property type="project" value="InterPro"/>
</dbReference>
<dbReference type="PROSITE" id="PS00360">
    <property type="entry name" value="RIBOSOMAL_S9"/>
    <property type="match status" value="1"/>
</dbReference>
<dbReference type="SUPFAM" id="SSF54211">
    <property type="entry name" value="Ribosomal protein S5 domain 2-like"/>
    <property type="match status" value="1"/>
</dbReference>
<dbReference type="EMBL" id="PCWQ01000013">
    <property type="protein sequence ID" value="PIR06418.1"/>
    <property type="molecule type" value="Genomic_DNA"/>
</dbReference>
<protein>
    <recommendedName>
        <fullName evidence="4 5">Small ribosomal subunit protein uS9</fullName>
    </recommendedName>
</protein>
<evidence type="ECO:0000256" key="6">
    <source>
        <dbReference type="RuleBase" id="RU003815"/>
    </source>
</evidence>
<sequence length="138" mass="15947">MTEQVDKKNNYVPAVGKRKSAIARVRILDEKSNTIKIIINNKDYKEYLPYFQWQEIILQPLKITGQDKIFISIKTHGGGVRGQVDSIKHGIAKALIKKDPELRPALKKEGFLTRDSRIKERKKPGLKKARRAPQWSKR</sequence>
<name>A0A2H0NBZ6_9BACT</name>
<dbReference type="Pfam" id="PF00380">
    <property type="entry name" value="Ribosomal_S9"/>
    <property type="match status" value="1"/>
</dbReference>
<evidence type="ECO:0000256" key="7">
    <source>
        <dbReference type="SAM" id="MobiDB-lite"/>
    </source>
</evidence>
<evidence type="ECO:0000256" key="2">
    <source>
        <dbReference type="ARBA" id="ARBA00022980"/>
    </source>
</evidence>
<dbReference type="GO" id="GO:0006412">
    <property type="term" value="P:translation"/>
    <property type="evidence" value="ECO:0007669"/>
    <property type="project" value="UniProtKB-UniRule"/>
</dbReference>
<reference evidence="8 9" key="1">
    <citation type="submission" date="2017-09" db="EMBL/GenBank/DDBJ databases">
        <title>Depth-based differentiation of microbial function through sediment-hosted aquifers and enrichment of novel symbionts in the deep terrestrial subsurface.</title>
        <authorList>
            <person name="Probst A.J."/>
            <person name="Ladd B."/>
            <person name="Jarett J.K."/>
            <person name="Geller-Mcgrath D.E."/>
            <person name="Sieber C.M."/>
            <person name="Emerson J.B."/>
            <person name="Anantharaman K."/>
            <person name="Thomas B.C."/>
            <person name="Malmstrom R."/>
            <person name="Stieglmeier M."/>
            <person name="Klingl A."/>
            <person name="Woyke T."/>
            <person name="Ryan C.M."/>
            <person name="Banfield J.F."/>
        </authorList>
    </citation>
    <scope>NUCLEOTIDE SEQUENCE [LARGE SCALE GENOMIC DNA]</scope>
    <source>
        <strain evidence="8">CG11_big_fil_rev_8_21_14_0_20_36_20</strain>
    </source>
</reference>
<dbReference type="Gene3D" id="3.30.230.10">
    <property type="match status" value="1"/>
</dbReference>
<evidence type="ECO:0000313" key="8">
    <source>
        <dbReference type="EMBL" id="PIR06418.1"/>
    </source>
</evidence>
<dbReference type="PANTHER" id="PTHR21569:SF1">
    <property type="entry name" value="SMALL RIBOSOMAL SUBUNIT PROTEIN US9M"/>
    <property type="match status" value="1"/>
</dbReference>
<feature type="compositionally biased region" description="Basic residues" evidence="7">
    <location>
        <begin position="119"/>
        <end position="138"/>
    </location>
</feature>
<evidence type="ECO:0000256" key="4">
    <source>
        <dbReference type="ARBA" id="ARBA00035259"/>
    </source>
</evidence>
<dbReference type="Proteomes" id="UP000230564">
    <property type="component" value="Unassembled WGS sequence"/>
</dbReference>
<dbReference type="PANTHER" id="PTHR21569">
    <property type="entry name" value="RIBOSOMAL PROTEIN S9"/>
    <property type="match status" value="1"/>
</dbReference>
<keyword evidence="2 5" id="KW-0689">Ribosomal protein</keyword>
<feature type="region of interest" description="Disordered" evidence="7">
    <location>
        <begin position="113"/>
        <end position="138"/>
    </location>
</feature>
<dbReference type="AlphaFoldDB" id="A0A2H0NBZ6"/>
<dbReference type="NCBIfam" id="NF001099">
    <property type="entry name" value="PRK00132.1"/>
    <property type="match status" value="1"/>
</dbReference>
<evidence type="ECO:0000256" key="3">
    <source>
        <dbReference type="ARBA" id="ARBA00023274"/>
    </source>
</evidence>
<comment type="similarity">
    <text evidence="1 5 6">Belongs to the universal ribosomal protein uS9 family.</text>
</comment>
<dbReference type="GO" id="GO:0003723">
    <property type="term" value="F:RNA binding"/>
    <property type="evidence" value="ECO:0007669"/>
    <property type="project" value="TreeGrafter"/>
</dbReference>
<dbReference type="InterPro" id="IPR023035">
    <property type="entry name" value="Ribosomal_uS9_bac/plastid"/>
</dbReference>
<accession>A0A2H0NBZ6</accession>
<dbReference type="InterPro" id="IPR000754">
    <property type="entry name" value="Ribosomal_uS9"/>
</dbReference>